<reference evidence="2" key="1">
    <citation type="submission" date="2019-12" db="EMBL/GenBank/DDBJ databases">
        <title>Complete genome of Terracaulis silvestris 0127_4.</title>
        <authorList>
            <person name="Vieira S."/>
            <person name="Riedel T."/>
            <person name="Sproer C."/>
            <person name="Pascual J."/>
            <person name="Boedeker C."/>
            <person name="Overmann J."/>
        </authorList>
    </citation>
    <scope>NUCLEOTIDE SEQUENCE [LARGE SCALE GENOMIC DNA]</scope>
    <source>
        <strain evidence="2">0127_4</strain>
    </source>
</reference>
<accession>A0A6I6MI35</accession>
<dbReference type="Proteomes" id="UP000431269">
    <property type="component" value="Chromosome"/>
</dbReference>
<gene>
    <name evidence="1" type="ORF">DSM104635_00171</name>
</gene>
<name>A0A6I6MI35_9CAUL</name>
<evidence type="ECO:0000313" key="2">
    <source>
        <dbReference type="Proteomes" id="UP000431269"/>
    </source>
</evidence>
<dbReference type="KEGG" id="tsv:DSM104635_00171"/>
<proteinExistence type="predicted"/>
<keyword evidence="2" id="KW-1185">Reference proteome</keyword>
<protein>
    <submittedName>
        <fullName evidence="1">Uncharacterized protein</fullName>
    </submittedName>
</protein>
<dbReference type="EMBL" id="CP047045">
    <property type="protein sequence ID" value="QGZ93361.1"/>
    <property type="molecule type" value="Genomic_DNA"/>
</dbReference>
<evidence type="ECO:0000313" key="1">
    <source>
        <dbReference type="EMBL" id="QGZ93361.1"/>
    </source>
</evidence>
<sequence length="182" mass="20127">MTLRASALQGENCVAINPDNLQLVNVNGQWKIMDGSRRVLQFGPHRSPAELSFNTIRSYGFTSQCSVPLISPVIANPRPTMMYWRGGNSVPVLDRNITNPETCAALHPTARGVVNINGNWYVASGNGPGPAGELLLNFGTDRALADQALAIIRHYNLTRMCTIRYFPDNVTSITFMQYWLSE</sequence>
<dbReference type="AlphaFoldDB" id="A0A6I6MI35"/>
<organism evidence="1 2">
    <name type="scientific">Terricaulis silvestris</name>
    <dbReference type="NCBI Taxonomy" id="2686094"/>
    <lineage>
        <taxon>Bacteria</taxon>
        <taxon>Pseudomonadati</taxon>
        <taxon>Pseudomonadota</taxon>
        <taxon>Alphaproteobacteria</taxon>
        <taxon>Caulobacterales</taxon>
        <taxon>Caulobacteraceae</taxon>
        <taxon>Terricaulis</taxon>
    </lineage>
</organism>